<comment type="caution">
    <text evidence="1">The sequence shown here is derived from an EMBL/GenBank/DDBJ whole genome shotgun (WGS) entry which is preliminary data.</text>
</comment>
<dbReference type="Proteomes" id="UP001055072">
    <property type="component" value="Unassembled WGS sequence"/>
</dbReference>
<evidence type="ECO:0000313" key="1">
    <source>
        <dbReference type="EMBL" id="KAI0084262.1"/>
    </source>
</evidence>
<proteinExistence type="predicted"/>
<evidence type="ECO:0000313" key="2">
    <source>
        <dbReference type="Proteomes" id="UP001055072"/>
    </source>
</evidence>
<reference evidence="1" key="1">
    <citation type="journal article" date="2021" name="Environ. Microbiol.">
        <title>Gene family expansions and transcriptome signatures uncover fungal adaptations to wood decay.</title>
        <authorList>
            <person name="Hage H."/>
            <person name="Miyauchi S."/>
            <person name="Viragh M."/>
            <person name="Drula E."/>
            <person name="Min B."/>
            <person name="Chaduli D."/>
            <person name="Navarro D."/>
            <person name="Favel A."/>
            <person name="Norest M."/>
            <person name="Lesage-Meessen L."/>
            <person name="Balint B."/>
            <person name="Merenyi Z."/>
            <person name="de Eugenio L."/>
            <person name="Morin E."/>
            <person name="Martinez A.T."/>
            <person name="Baldrian P."/>
            <person name="Stursova M."/>
            <person name="Martinez M.J."/>
            <person name="Novotny C."/>
            <person name="Magnuson J.K."/>
            <person name="Spatafora J.W."/>
            <person name="Maurice S."/>
            <person name="Pangilinan J."/>
            <person name="Andreopoulos W."/>
            <person name="LaButti K."/>
            <person name="Hundley H."/>
            <person name="Na H."/>
            <person name="Kuo A."/>
            <person name="Barry K."/>
            <person name="Lipzen A."/>
            <person name="Henrissat B."/>
            <person name="Riley R."/>
            <person name="Ahrendt S."/>
            <person name="Nagy L.G."/>
            <person name="Grigoriev I.V."/>
            <person name="Martin F."/>
            <person name="Rosso M.N."/>
        </authorList>
    </citation>
    <scope>NUCLEOTIDE SEQUENCE</scope>
    <source>
        <strain evidence="1">CBS 384.51</strain>
    </source>
</reference>
<protein>
    <submittedName>
        <fullName evidence="1">Uncharacterized protein</fullName>
    </submittedName>
</protein>
<keyword evidence="2" id="KW-1185">Reference proteome</keyword>
<dbReference type="EMBL" id="MU274945">
    <property type="protein sequence ID" value="KAI0084262.1"/>
    <property type="molecule type" value="Genomic_DNA"/>
</dbReference>
<organism evidence="1 2">
    <name type="scientific">Irpex rosettiformis</name>
    <dbReference type="NCBI Taxonomy" id="378272"/>
    <lineage>
        <taxon>Eukaryota</taxon>
        <taxon>Fungi</taxon>
        <taxon>Dikarya</taxon>
        <taxon>Basidiomycota</taxon>
        <taxon>Agaricomycotina</taxon>
        <taxon>Agaricomycetes</taxon>
        <taxon>Polyporales</taxon>
        <taxon>Irpicaceae</taxon>
        <taxon>Irpex</taxon>
    </lineage>
</organism>
<gene>
    <name evidence="1" type="ORF">BDY19DRAFT_1060448</name>
</gene>
<sequence length="110" mass="12550">MVMSNDLISMQKDSGSQESQETVRAMAFCSLKALMYSWHALIMKYRSRSTSRFLAQQATIERLVQHHTFGNSVASIRQLHTATNERPSLRLMKNLSIHWSHSPPLSTSTK</sequence>
<accession>A0ACB8TQF7</accession>
<name>A0ACB8TQF7_9APHY</name>